<sequence length="266" mass="30151">MSNGCTSNETRPGHEKLAPRPVQTFDIRKQPNLNIAKYPKWIGRKFEPDGTVIGFAGNTVLSRIRPASSLHAVLSDIHHKLLQSEFASLFAVLPPSSYHVTLMEGICNSNRSTASWPRDLSIQASLAECNELFRKKLNLASHVTRATCATSFQMIIEGWRPLENGISLRVVPATPTDASRLRLFREYLSDSLQLRHPKHESYDFHISLTYSLQYFSQDEEKRILALLQKLGENLPRFIELGLPELCTFDDMFAFHHLCFVEAPISV</sequence>
<dbReference type="InterPro" id="IPR009097">
    <property type="entry name" value="Cyclic_Pdiesterase"/>
</dbReference>
<accession>A0A3E2GVX7</accession>
<evidence type="ECO:0000313" key="4">
    <source>
        <dbReference type="Proteomes" id="UP000258309"/>
    </source>
</evidence>
<feature type="non-terminal residue" evidence="3">
    <location>
        <position position="1"/>
    </location>
</feature>
<protein>
    <recommendedName>
        <fullName evidence="2">DUF1868 domain-containing protein</fullName>
    </recommendedName>
</protein>
<dbReference type="SUPFAM" id="SSF55144">
    <property type="entry name" value="LigT-like"/>
    <property type="match status" value="1"/>
</dbReference>
<name>A0A3E2GVX7_SCYLI</name>
<dbReference type="EMBL" id="NCSJ02000347">
    <property type="protein sequence ID" value="RFU25269.1"/>
    <property type="molecule type" value="Genomic_DNA"/>
</dbReference>
<feature type="domain" description="DUF1868" evidence="2">
    <location>
        <begin position="45"/>
        <end position="159"/>
    </location>
</feature>
<reference evidence="3 4" key="1">
    <citation type="submission" date="2018-05" db="EMBL/GenBank/DDBJ databases">
        <title>Draft genome sequence of Scytalidium lignicola DSM 105466, a ubiquitous saprotrophic fungus.</title>
        <authorList>
            <person name="Buettner E."/>
            <person name="Gebauer A.M."/>
            <person name="Hofrichter M."/>
            <person name="Liers C."/>
            <person name="Kellner H."/>
        </authorList>
    </citation>
    <scope>NUCLEOTIDE SEQUENCE [LARGE SCALE GENOMIC DNA]</scope>
    <source>
        <strain evidence="3 4">DSM 105466</strain>
    </source>
</reference>
<dbReference type="Proteomes" id="UP000258309">
    <property type="component" value="Unassembled WGS sequence"/>
</dbReference>
<gene>
    <name evidence="3" type="ORF">B7463_g11069</name>
</gene>
<evidence type="ECO:0000313" key="3">
    <source>
        <dbReference type="EMBL" id="RFU25269.1"/>
    </source>
</evidence>
<evidence type="ECO:0000256" key="1">
    <source>
        <dbReference type="SAM" id="MobiDB-lite"/>
    </source>
</evidence>
<proteinExistence type="predicted"/>
<organism evidence="3 4">
    <name type="scientific">Scytalidium lignicola</name>
    <name type="common">Hyphomycete</name>
    <dbReference type="NCBI Taxonomy" id="5539"/>
    <lineage>
        <taxon>Eukaryota</taxon>
        <taxon>Fungi</taxon>
        <taxon>Dikarya</taxon>
        <taxon>Ascomycota</taxon>
        <taxon>Pezizomycotina</taxon>
        <taxon>Leotiomycetes</taxon>
        <taxon>Leotiomycetes incertae sedis</taxon>
        <taxon>Scytalidium</taxon>
    </lineage>
</organism>
<dbReference type="Gene3D" id="3.90.1140.10">
    <property type="entry name" value="Cyclic phosphodiesterase"/>
    <property type="match status" value="1"/>
</dbReference>
<dbReference type="InterPro" id="IPR015069">
    <property type="entry name" value="2H-PEstase_DUF1868"/>
</dbReference>
<feature type="region of interest" description="Disordered" evidence="1">
    <location>
        <begin position="1"/>
        <end position="21"/>
    </location>
</feature>
<keyword evidence="4" id="KW-1185">Reference proteome</keyword>
<comment type="caution">
    <text evidence="3">The sequence shown here is derived from an EMBL/GenBank/DDBJ whole genome shotgun (WGS) entry which is preliminary data.</text>
</comment>
<dbReference type="Pfam" id="PF08975">
    <property type="entry name" value="2H-phosphodiest"/>
    <property type="match status" value="1"/>
</dbReference>
<dbReference type="OrthoDB" id="2877829at2759"/>
<feature type="compositionally biased region" description="Polar residues" evidence="1">
    <location>
        <begin position="1"/>
        <end position="10"/>
    </location>
</feature>
<feature type="non-terminal residue" evidence="3">
    <location>
        <position position="266"/>
    </location>
</feature>
<dbReference type="AlphaFoldDB" id="A0A3E2GVX7"/>
<evidence type="ECO:0000259" key="2">
    <source>
        <dbReference type="Pfam" id="PF08975"/>
    </source>
</evidence>